<accession>A0ABU1DCP2</accession>
<keyword evidence="2" id="KW-1185">Reference proteome</keyword>
<evidence type="ECO:0000313" key="1">
    <source>
        <dbReference type="EMBL" id="MDR4305873.1"/>
    </source>
</evidence>
<name>A0ABU1DCP2_9HYPH</name>
<dbReference type="EMBL" id="JADBEO010000007">
    <property type="protein sequence ID" value="MDR4305873.1"/>
    <property type="molecule type" value="Genomic_DNA"/>
</dbReference>
<proteinExistence type="predicted"/>
<evidence type="ECO:0000313" key="2">
    <source>
        <dbReference type="Proteomes" id="UP001181622"/>
    </source>
</evidence>
<organism evidence="1 2">
    <name type="scientific">Chelatococcus sambhunathii</name>
    <dbReference type="NCBI Taxonomy" id="363953"/>
    <lineage>
        <taxon>Bacteria</taxon>
        <taxon>Pseudomonadati</taxon>
        <taxon>Pseudomonadota</taxon>
        <taxon>Alphaproteobacteria</taxon>
        <taxon>Hyphomicrobiales</taxon>
        <taxon>Chelatococcaceae</taxon>
        <taxon>Chelatococcus</taxon>
    </lineage>
</organism>
<dbReference type="RefSeq" id="WP_309389240.1">
    <property type="nucleotide sequence ID" value="NZ_JADBEO010000007.1"/>
</dbReference>
<sequence>MSTTTPIRWPAPLCFEQADEVCQCSRRERALRAWAAGTLNVEMTAEQRDSLLKIVGPKNRALSDRELAKAACAADHLRASVTSCFDRLEVNEDLVDDREPTDTGVWDEDRIEYEISRVEVEE</sequence>
<comment type="caution">
    <text evidence="1">The sequence shown here is derived from an EMBL/GenBank/DDBJ whole genome shotgun (WGS) entry which is preliminary data.</text>
</comment>
<gene>
    <name evidence="1" type="ORF">IHQ68_04435</name>
</gene>
<dbReference type="Proteomes" id="UP001181622">
    <property type="component" value="Unassembled WGS sequence"/>
</dbReference>
<protein>
    <submittedName>
        <fullName evidence="1">Uncharacterized protein</fullName>
    </submittedName>
</protein>
<reference evidence="1" key="1">
    <citation type="submission" date="2020-10" db="EMBL/GenBank/DDBJ databases">
        <authorList>
            <person name="Abbas A."/>
            <person name="Razzaq R."/>
            <person name="Waqas M."/>
            <person name="Abbas N."/>
            <person name="Nielsen T.K."/>
            <person name="Hansen L.H."/>
            <person name="Hussain S."/>
            <person name="Shahid M."/>
        </authorList>
    </citation>
    <scope>NUCLEOTIDE SEQUENCE</scope>
    <source>
        <strain evidence="1">S14</strain>
    </source>
</reference>